<dbReference type="Proteomes" id="UP000838878">
    <property type="component" value="Chromosome 8"/>
</dbReference>
<dbReference type="GO" id="GO:0042043">
    <property type="term" value="F:neurexin family protein binding"/>
    <property type="evidence" value="ECO:0007669"/>
    <property type="project" value="TreeGrafter"/>
</dbReference>
<dbReference type="Gene3D" id="2.60.40.150">
    <property type="entry name" value="C2 domain"/>
    <property type="match status" value="2"/>
</dbReference>
<evidence type="ECO:0000313" key="6">
    <source>
        <dbReference type="EMBL" id="CAH0729392.1"/>
    </source>
</evidence>
<evidence type="ECO:0000256" key="3">
    <source>
        <dbReference type="ARBA" id="ARBA00023136"/>
    </source>
</evidence>
<dbReference type="InterPro" id="IPR000008">
    <property type="entry name" value="C2_dom"/>
</dbReference>
<keyword evidence="2" id="KW-0677">Repeat</keyword>
<evidence type="ECO:0000259" key="5">
    <source>
        <dbReference type="SMART" id="SM00239"/>
    </source>
</evidence>
<evidence type="ECO:0000256" key="2">
    <source>
        <dbReference type="ARBA" id="ARBA00022737"/>
    </source>
</evidence>
<proteinExistence type="predicted"/>
<dbReference type="FunFam" id="2.60.40.150:FF:000006">
    <property type="entry name" value="Synaptotagmin-like 5, isoform CRA_a"/>
    <property type="match status" value="1"/>
</dbReference>
<dbReference type="PANTHER" id="PTHR45716">
    <property type="entry name" value="BITESIZE, ISOFORM I"/>
    <property type="match status" value="1"/>
</dbReference>
<evidence type="ECO:0000313" key="7">
    <source>
        <dbReference type="Proteomes" id="UP000838878"/>
    </source>
</evidence>
<dbReference type="GO" id="GO:0005886">
    <property type="term" value="C:plasma membrane"/>
    <property type="evidence" value="ECO:0007669"/>
    <property type="project" value="TreeGrafter"/>
</dbReference>
<dbReference type="CDD" id="cd04020">
    <property type="entry name" value="C2B_SLP_1-2-3-4"/>
    <property type="match status" value="1"/>
</dbReference>
<dbReference type="CDD" id="cd08521">
    <property type="entry name" value="C2A_SLP"/>
    <property type="match status" value="1"/>
</dbReference>
<accession>A0A8J9VCS4</accession>
<feature type="region of interest" description="Disordered" evidence="4">
    <location>
        <begin position="226"/>
        <end position="253"/>
    </location>
</feature>
<organism evidence="6 7">
    <name type="scientific">Brenthis ino</name>
    <name type="common">lesser marbled fritillary</name>
    <dbReference type="NCBI Taxonomy" id="405034"/>
    <lineage>
        <taxon>Eukaryota</taxon>
        <taxon>Metazoa</taxon>
        <taxon>Ecdysozoa</taxon>
        <taxon>Arthropoda</taxon>
        <taxon>Hexapoda</taxon>
        <taxon>Insecta</taxon>
        <taxon>Pterygota</taxon>
        <taxon>Neoptera</taxon>
        <taxon>Endopterygota</taxon>
        <taxon>Lepidoptera</taxon>
        <taxon>Glossata</taxon>
        <taxon>Ditrysia</taxon>
        <taxon>Papilionoidea</taxon>
        <taxon>Nymphalidae</taxon>
        <taxon>Heliconiinae</taxon>
        <taxon>Argynnini</taxon>
        <taxon>Brenthis</taxon>
    </lineage>
</organism>
<reference evidence="6" key="1">
    <citation type="submission" date="2021-12" db="EMBL/GenBank/DDBJ databases">
        <authorList>
            <person name="Martin H S."/>
        </authorList>
    </citation>
    <scope>NUCLEOTIDE SEQUENCE</scope>
</reference>
<dbReference type="SUPFAM" id="SSF49562">
    <property type="entry name" value="C2 domain (Calcium/lipid-binding domain, CaLB)"/>
    <property type="match status" value="2"/>
</dbReference>
<protein>
    <recommendedName>
        <fullName evidence="5">C2 domain-containing protein</fullName>
    </recommendedName>
</protein>
<dbReference type="GO" id="GO:0070382">
    <property type="term" value="C:exocytic vesicle"/>
    <property type="evidence" value="ECO:0007669"/>
    <property type="project" value="TreeGrafter"/>
</dbReference>
<dbReference type="PRINTS" id="PR00399">
    <property type="entry name" value="SYNAPTOTAGMN"/>
</dbReference>
<dbReference type="SMART" id="SM00239">
    <property type="entry name" value="C2"/>
    <property type="match status" value="2"/>
</dbReference>
<evidence type="ECO:0000256" key="1">
    <source>
        <dbReference type="ARBA" id="ARBA00004370"/>
    </source>
</evidence>
<dbReference type="InterPro" id="IPR043567">
    <property type="entry name" value="SYTL1-5_C2B"/>
</dbReference>
<sequence>MAALINYRPDQSYRSVENYSFSAINETVQPQSQFEPVDIYSMNSSDMQNNEKTSRIRDFFLRCCSCCCSSTSNDNNDSPLDGSNSALVGHVGRSYTLNTEAINPVVQRAVPTVTITKVIDNDSIKSTQLLLNSEKDASPTFAKIKVKKEKGSQSESLYDSGHNSRSSTLKTGEKASFIREILNCRDSFIRSLELCDNSLTRGKKYRFIVRDDWLDEENNDEVYMSEAMSSPGHATLPKRSNSPLPNERDLDRDRFPINRSGLQARSESMASVYSGAGEGLRGSVTVRGEVQFSLVYNYRLGALEVGVKRCRDLAPIDVKRNRSDPYVKVYLLPDKSKAGKRKTKVKKNTLSPVFEETLTFSQPLSSLSSRTLWLSVWHADMFGRNDFLGEVTLPLADVVFDDPAPMWYKLHERTEQFDEQQGSRGDLIIGLKFELQDAARGKGTLHVLVKEAKNLVATKPNGLADVFCKSYLLPERGRLTKQKTSVCRRTLHPRWEHTFTYRGVGARELATRALELSLWDRDRIASNDFMGAVRLSLGTGTYMGASVNWMDSVGKEISLWQTMMQRPNFWVEGSLPLRPQLNN</sequence>
<dbReference type="InterPro" id="IPR001565">
    <property type="entry name" value="Synaptotagmin"/>
</dbReference>
<dbReference type="AlphaFoldDB" id="A0A8J9VCS4"/>
<dbReference type="GO" id="GO:0006887">
    <property type="term" value="P:exocytosis"/>
    <property type="evidence" value="ECO:0007669"/>
    <property type="project" value="TreeGrafter"/>
</dbReference>
<dbReference type="EMBL" id="OV170228">
    <property type="protein sequence ID" value="CAH0729392.1"/>
    <property type="molecule type" value="Genomic_DNA"/>
</dbReference>
<name>A0A8J9VCS4_9NEOP</name>
<keyword evidence="3" id="KW-0472">Membrane</keyword>
<evidence type="ECO:0000256" key="4">
    <source>
        <dbReference type="SAM" id="MobiDB-lite"/>
    </source>
</evidence>
<feature type="non-terminal residue" evidence="6">
    <location>
        <position position="583"/>
    </location>
</feature>
<feature type="domain" description="C2" evidence="5">
    <location>
        <begin position="302"/>
        <end position="407"/>
    </location>
</feature>
<dbReference type="OrthoDB" id="195679at2759"/>
<keyword evidence="7" id="KW-1185">Reference proteome</keyword>
<feature type="domain" description="C2" evidence="5">
    <location>
        <begin position="444"/>
        <end position="549"/>
    </location>
</feature>
<dbReference type="Pfam" id="PF00168">
    <property type="entry name" value="C2"/>
    <property type="match status" value="2"/>
</dbReference>
<dbReference type="PANTHER" id="PTHR45716:SF2">
    <property type="entry name" value="BITESIZE, ISOFORM I"/>
    <property type="match status" value="1"/>
</dbReference>
<dbReference type="InterPro" id="IPR035892">
    <property type="entry name" value="C2_domain_sf"/>
</dbReference>
<comment type="subcellular location">
    <subcellularLocation>
        <location evidence="1">Membrane</location>
    </subcellularLocation>
</comment>
<gene>
    <name evidence="6" type="ORF">BINO364_LOCUS14482</name>
</gene>